<keyword evidence="4 6" id="KW-1133">Transmembrane helix</keyword>
<keyword evidence="2" id="KW-1003">Cell membrane</keyword>
<dbReference type="InterPro" id="IPR002293">
    <property type="entry name" value="AA/rel_permease1"/>
</dbReference>
<dbReference type="PANTHER" id="PTHR42770">
    <property type="entry name" value="AMINO ACID TRANSPORTER-RELATED"/>
    <property type="match status" value="1"/>
</dbReference>
<sequence length="462" mass="49985">MTQEKGKLVRGLTLITVFTLITGAMVGMAWATIIDKLFDYAGPAVILSGIIAAFFSVLIGLCYAELCAAMPYAGGEYHYTKRAMGGFASFVTGWFLIIAYSSMMPFEVIIFSKVASSLMPESWVESGYNLWGYTLPPVAMIITGIIVALFFGAVNYTGIRISAIAQLIFTVLLFLGIAVYVVGSVPYVNLNMFSDTFFDKGAGGMLMMVPIAMLAFMGFDIVPQAAEEIKSPIRKVVFLIPLSVLFVLIFYTGVFFISSSVVPYTDVVAYGAAKVEVPILPIAEMTLGPTLSKVIIVAGLMGLITTLNAFMIGSSRLMMGMANDGVLPRVLGKVHPKFGTPHVGIVVLTIFGILGSFFPFLLALMKVGSSAILVAFIMVCLSLIILRVKEPKMERPYKVPMYLFVAVLALIGSIAAELISIYVLIEDKELVGSVLFFGLAAVGLIYYFAVARKRDLDVTVKK</sequence>
<feature type="transmembrane region" description="Helical" evidence="6">
    <location>
        <begin position="294"/>
        <end position="313"/>
    </location>
</feature>
<evidence type="ECO:0000256" key="4">
    <source>
        <dbReference type="ARBA" id="ARBA00022989"/>
    </source>
</evidence>
<feature type="transmembrane region" description="Helical" evidence="6">
    <location>
        <begin position="400"/>
        <end position="424"/>
    </location>
</feature>
<evidence type="ECO:0000256" key="3">
    <source>
        <dbReference type="ARBA" id="ARBA00022692"/>
    </source>
</evidence>
<feature type="transmembrane region" description="Helical" evidence="6">
    <location>
        <begin position="40"/>
        <end position="66"/>
    </location>
</feature>
<evidence type="ECO:0000313" key="8">
    <source>
        <dbReference type="Proteomes" id="UP000809273"/>
    </source>
</evidence>
<dbReference type="GO" id="GO:0022857">
    <property type="term" value="F:transmembrane transporter activity"/>
    <property type="evidence" value="ECO:0007669"/>
    <property type="project" value="InterPro"/>
</dbReference>
<dbReference type="InterPro" id="IPR050367">
    <property type="entry name" value="APC_superfamily"/>
</dbReference>
<proteinExistence type="predicted"/>
<gene>
    <name evidence="7" type="ORF">JW984_13710</name>
</gene>
<evidence type="ECO:0000256" key="5">
    <source>
        <dbReference type="ARBA" id="ARBA00023136"/>
    </source>
</evidence>
<dbReference type="GO" id="GO:0005886">
    <property type="term" value="C:plasma membrane"/>
    <property type="evidence" value="ECO:0007669"/>
    <property type="project" value="UniProtKB-SubCell"/>
</dbReference>
<dbReference type="Proteomes" id="UP000809273">
    <property type="component" value="Unassembled WGS sequence"/>
</dbReference>
<dbReference type="PANTHER" id="PTHR42770:SF7">
    <property type="entry name" value="MEMBRANE PROTEIN"/>
    <property type="match status" value="1"/>
</dbReference>
<reference evidence="7" key="2">
    <citation type="submission" date="2021-01" db="EMBL/GenBank/DDBJ databases">
        <authorList>
            <person name="Hahn C.R."/>
            <person name="Youssef N.H."/>
            <person name="Elshahed M."/>
        </authorList>
    </citation>
    <scope>NUCLEOTIDE SEQUENCE</scope>
    <source>
        <strain evidence="7">Zod_Metabat.24</strain>
    </source>
</reference>
<evidence type="ECO:0000313" key="7">
    <source>
        <dbReference type="EMBL" id="MBN1574249.1"/>
    </source>
</evidence>
<dbReference type="PIRSF" id="PIRSF006060">
    <property type="entry name" value="AA_transporter"/>
    <property type="match status" value="1"/>
</dbReference>
<evidence type="ECO:0000256" key="2">
    <source>
        <dbReference type="ARBA" id="ARBA00022475"/>
    </source>
</evidence>
<name>A0A9D8PPE0_9DELT</name>
<dbReference type="AlphaFoldDB" id="A0A9D8PPE0"/>
<dbReference type="EMBL" id="JAFGIX010000070">
    <property type="protein sequence ID" value="MBN1574249.1"/>
    <property type="molecule type" value="Genomic_DNA"/>
</dbReference>
<evidence type="ECO:0000256" key="6">
    <source>
        <dbReference type="SAM" id="Phobius"/>
    </source>
</evidence>
<keyword evidence="3 6" id="KW-0812">Transmembrane</keyword>
<feature type="transmembrane region" description="Helical" evidence="6">
    <location>
        <begin position="370"/>
        <end position="388"/>
    </location>
</feature>
<feature type="transmembrane region" description="Helical" evidence="6">
    <location>
        <begin position="87"/>
        <end position="110"/>
    </location>
</feature>
<protein>
    <submittedName>
        <fullName evidence="7">Amino acid permease</fullName>
    </submittedName>
</protein>
<dbReference type="Gene3D" id="1.20.1740.10">
    <property type="entry name" value="Amino acid/polyamine transporter I"/>
    <property type="match status" value="1"/>
</dbReference>
<feature type="transmembrane region" description="Helical" evidence="6">
    <location>
        <begin position="430"/>
        <end position="449"/>
    </location>
</feature>
<evidence type="ECO:0000256" key="1">
    <source>
        <dbReference type="ARBA" id="ARBA00004651"/>
    </source>
</evidence>
<dbReference type="Pfam" id="PF13520">
    <property type="entry name" value="AA_permease_2"/>
    <property type="match status" value="1"/>
</dbReference>
<reference evidence="7" key="1">
    <citation type="journal article" date="2021" name="Environ. Microbiol.">
        <title>Genomic characterization of three novel Desulfobacterota classes expand the metabolic and phylogenetic diversity of the phylum.</title>
        <authorList>
            <person name="Murphy C.L."/>
            <person name="Biggerstaff J."/>
            <person name="Eichhorn A."/>
            <person name="Ewing E."/>
            <person name="Shahan R."/>
            <person name="Soriano D."/>
            <person name="Stewart S."/>
            <person name="VanMol K."/>
            <person name="Walker R."/>
            <person name="Walters P."/>
            <person name="Elshahed M.S."/>
            <person name="Youssef N.H."/>
        </authorList>
    </citation>
    <scope>NUCLEOTIDE SEQUENCE</scope>
    <source>
        <strain evidence="7">Zod_Metabat.24</strain>
    </source>
</reference>
<feature type="transmembrane region" description="Helical" evidence="6">
    <location>
        <begin position="163"/>
        <end position="182"/>
    </location>
</feature>
<organism evidence="7 8">
    <name type="scientific">Candidatus Zymogenus saltonus</name>
    <dbReference type="NCBI Taxonomy" id="2844893"/>
    <lineage>
        <taxon>Bacteria</taxon>
        <taxon>Deltaproteobacteria</taxon>
        <taxon>Candidatus Zymogenia</taxon>
        <taxon>Candidatus Zymogeniales</taxon>
        <taxon>Candidatus Zymogenaceae</taxon>
        <taxon>Candidatus Zymogenus</taxon>
    </lineage>
</organism>
<comment type="caution">
    <text evidence="7">The sequence shown here is derived from an EMBL/GenBank/DDBJ whole genome shotgun (WGS) entry which is preliminary data.</text>
</comment>
<feature type="transmembrane region" description="Helical" evidence="6">
    <location>
        <begin position="130"/>
        <end position="151"/>
    </location>
</feature>
<comment type="subcellular location">
    <subcellularLocation>
        <location evidence="1">Cell membrane</location>
        <topology evidence="1">Multi-pass membrane protein</topology>
    </subcellularLocation>
</comment>
<feature type="transmembrane region" description="Helical" evidence="6">
    <location>
        <begin position="12"/>
        <end position="34"/>
    </location>
</feature>
<keyword evidence="5 6" id="KW-0472">Membrane</keyword>
<accession>A0A9D8PPE0</accession>
<feature type="transmembrane region" description="Helical" evidence="6">
    <location>
        <begin position="235"/>
        <end position="257"/>
    </location>
</feature>
<feature type="transmembrane region" description="Helical" evidence="6">
    <location>
        <begin position="343"/>
        <end position="364"/>
    </location>
</feature>
<feature type="transmembrane region" description="Helical" evidence="6">
    <location>
        <begin position="202"/>
        <end position="223"/>
    </location>
</feature>